<sequence>MPIIDLRRRLVELDAQILEQERVLRDLQQTRIAVERELRETATYPILTLPVEITTEIFHRLPLEVGDELGLQMNTAPVSLTAVCRSWRGIALSTPTLWSTLSISFNDIPPTVTAKPGLVESFINQWLGRSGERPLSLTFILHDEDRFPISRLRAIVHQHAQRVRFIELDLGDDQSIGLLDLHALPLPLLQAANVCCDPGIETRVFSNAPLLHNLHVRGYSPVAPRRFHLPWQQL</sequence>
<evidence type="ECO:0000259" key="2">
    <source>
        <dbReference type="Pfam" id="PF12937"/>
    </source>
</evidence>
<reference evidence="3" key="1">
    <citation type="submission" date="2023-03" db="EMBL/GenBank/DDBJ databases">
        <title>Massive genome expansion in bonnet fungi (Mycena s.s.) driven by repeated elements and novel gene families across ecological guilds.</title>
        <authorList>
            <consortium name="Lawrence Berkeley National Laboratory"/>
            <person name="Harder C.B."/>
            <person name="Miyauchi S."/>
            <person name="Viragh M."/>
            <person name="Kuo A."/>
            <person name="Thoen E."/>
            <person name="Andreopoulos B."/>
            <person name="Lu D."/>
            <person name="Skrede I."/>
            <person name="Drula E."/>
            <person name="Henrissat B."/>
            <person name="Morin E."/>
            <person name="Kohler A."/>
            <person name="Barry K."/>
            <person name="LaButti K."/>
            <person name="Morin E."/>
            <person name="Salamov A."/>
            <person name="Lipzen A."/>
            <person name="Mereny Z."/>
            <person name="Hegedus B."/>
            <person name="Baldrian P."/>
            <person name="Stursova M."/>
            <person name="Weitz H."/>
            <person name="Taylor A."/>
            <person name="Grigoriev I.V."/>
            <person name="Nagy L.G."/>
            <person name="Martin F."/>
            <person name="Kauserud H."/>
        </authorList>
    </citation>
    <scope>NUCLEOTIDE SEQUENCE</scope>
    <source>
        <strain evidence="3">CBHHK182m</strain>
    </source>
</reference>
<dbReference type="Gene3D" id="1.20.1280.50">
    <property type="match status" value="1"/>
</dbReference>
<evidence type="ECO:0000313" key="4">
    <source>
        <dbReference type="Proteomes" id="UP001215598"/>
    </source>
</evidence>
<keyword evidence="4" id="KW-1185">Reference proteome</keyword>
<feature type="domain" description="F-box" evidence="2">
    <location>
        <begin position="46"/>
        <end position="103"/>
    </location>
</feature>
<dbReference type="AlphaFoldDB" id="A0AAD7KEL1"/>
<organism evidence="3 4">
    <name type="scientific">Mycena metata</name>
    <dbReference type="NCBI Taxonomy" id="1033252"/>
    <lineage>
        <taxon>Eukaryota</taxon>
        <taxon>Fungi</taxon>
        <taxon>Dikarya</taxon>
        <taxon>Basidiomycota</taxon>
        <taxon>Agaricomycotina</taxon>
        <taxon>Agaricomycetes</taxon>
        <taxon>Agaricomycetidae</taxon>
        <taxon>Agaricales</taxon>
        <taxon>Marasmiineae</taxon>
        <taxon>Mycenaceae</taxon>
        <taxon>Mycena</taxon>
    </lineage>
</organism>
<dbReference type="InterPro" id="IPR036047">
    <property type="entry name" value="F-box-like_dom_sf"/>
</dbReference>
<gene>
    <name evidence="3" type="ORF">B0H16DRAFT_1491351</name>
</gene>
<dbReference type="Pfam" id="PF12937">
    <property type="entry name" value="F-box-like"/>
    <property type="match status" value="1"/>
</dbReference>
<dbReference type="SUPFAM" id="SSF81383">
    <property type="entry name" value="F-box domain"/>
    <property type="match status" value="1"/>
</dbReference>
<dbReference type="Proteomes" id="UP001215598">
    <property type="component" value="Unassembled WGS sequence"/>
</dbReference>
<name>A0AAD7KEL1_9AGAR</name>
<keyword evidence="1" id="KW-0175">Coiled coil</keyword>
<dbReference type="InterPro" id="IPR001810">
    <property type="entry name" value="F-box_dom"/>
</dbReference>
<feature type="coiled-coil region" evidence="1">
    <location>
        <begin position="3"/>
        <end position="37"/>
    </location>
</feature>
<protein>
    <recommendedName>
        <fullName evidence="2">F-box domain-containing protein</fullName>
    </recommendedName>
</protein>
<evidence type="ECO:0000256" key="1">
    <source>
        <dbReference type="SAM" id="Coils"/>
    </source>
</evidence>
<proteinExistence type="predicted"/>
<feature type="non-terminal residue" evidence="3">
    <location>
        <position position="234"/>
    </location>
</feature>
<comment type="caution">
    <text evidence="3">The sequence shown here is derived from an EMBL/GenBank/DDBJ whole genome shotgun (WGS) entry which is preliminary data.</text>
</comment>
<dbReference type="EMBL" id="JARKIB010000002">
    <property type="protein sequence ID" value="KAJ7784101.1"/>
    <property type="molecule type" value="Genomic_DNA"/>
</dbReference>
<accession>A0AAD7KEL1</accession>
<evidence type="ECO:0000313" key="3">
    <source>
        <dbReference type="EMBL" id="KAJ7784101.1"/>
    </source>
</evidence>